<evidence type="ECO:0000256" key="1">
    <source>
        <dbReference type="SAM" id="Phobius"/>
    </source>
</evidence>
<evidence type="ECO:0000313" key="2">
    <source>
        <dbReference type="EMBL" id="MBS5332291.1"/>
    </source>
</evidence>
<dbReference type="Pfam" id="PF11335">
    <property type="entry name" value="DUF3137"/>
    <property type="match status" value="1"/>
</dbReference>
<keyword evidence="1" id="KW-0812">Transmembrane</keyword>
<comment type="caution">
    <text evidence="2">The sequence shown here is derived from an EMBL/GenBank/DDBJ whole genome shotgun (WGS) entry which is preliminary data.</text>
</comment>
<dbReference type="Proteomes" id="UP000759273">
    <property type="component" value="Unassembled WGS sequence"/>
</dbReference>
<dbReference type="EMBL" id="JAGZGG010000014">
    <property type="protein sequence ID" value="MBS5332291.1"/>
    <property type="molecule type" value="Genomic_DNA"/>
</dbReference>
<evidence type="ECO:0000313" key="3">
    <source>
        <dbReference type="Proteomes" id="UP000759273"/>
    </source>
</evidence>
<keyword evidence="1" id="KW-0472">Membrane</keyword>
<gene>
    <name evidence="2" type="ORF">KHY36_07175</name>
</gene>
<feature type="transmembrane region" description="Helical" evidence="1">
    <location>
        <begin position="25"/>
        <end position="42"/>
    </location>
</feature>
<accession>A0A943D9Q6</accession>
<sequence>MEEKNKNLTDEQLSQQLRKSKGGKWGGMLLSLLGGVIVFAGIVQGGNLVLIIAGVVTLALGQTAKGKSREQAGRQTFDALAPDIVSTVFDNIQMDPAPHILDAKDTNIPLPGHTYCSGSGYIRGTYQGLTTELCTVRLTEVNEFQREETGQWEKNEREVYTGQWMLCELNREFPTWLTIWPRERMDKLFGSKTIRTGNETFDKRFNVSSDDEVAALHILTPDCAEKILALADSSFGKLAINLNSDGRLYLAVHSGHGFFDLGKGREDPAQLRQRFTRELAWFTNMIDVFRGA</sequence>
<reference evidence="2" key="1">
    <citation type="submission" date="2021-02" db="EMBL/GenBank/DDBJ databases">
        <title>Infant gut strain persistence is associated with maternal origin, phylogeny, and functional potential including surface adhesion and iron acquisition.</title>
        <authorList>
            <person name="Lou Y.C."/>
        </authorList>
    </citation>
    <scope>NUCLEOTIDE SEQUENCE</scope>
    <source>
        <strain evidence="2">L3_101_000M1_dasL3_101_000M1_concoct_87</strain>
    </source>
</reference>
<name>A0A943D9Q6_9FIRM</name>
<proteinExistence type="predicted"/>
<protein>
    <submittedName>
        <fullName evidence="2">DUF3137 domain-containing protein</fullName>
    </submittedName>
</protein>
<dbReference type="InterPro" id="IPR021484">
    <property type="entry name" value="DUF3137"/>
</dbReference>
<organism evidence="2 3">
    <name type="scientific">Subdoligranulum variabile</name>
    <dbReference type="NCBI Taxonomy" id="214851"/>
    <lineage>
        <taxon>Bacteria</taxon>
        <taxon>Bacillati</taxon>
        <taxon>Bacillota</taxon>
        <taxon>Clostridia</taxon>
        <taxon>Eubacteriales</taxon>
        <taxon>Oscillospiraceae</taxon>
        <taxon>Subdoligranulum</taxon>
    </lineage>
</organism>
<keyword evidence="1" id="KW-1133">Transmembrane helix</keyword>
<dbReference type="AlphaFoldDB" id="A0A943D9Q6"/>